<comment type="caution">
    <text evidence="3">The sequence shown here is derived from an EMBL/GenBank/DDBJ whole genome shotgun (WGS) entry which is preliminary data.</text>
</comment>
<name>A0ABW2XCE1_9ACTN</name>
<dbReference type="InterPro" id="IPR037923">
    <property type="entry name" value="HTH-like"/>
</dbReference>
<dbReference type="Pfam" id="PF14525">
    <property type="entry name" value="AraC_binding_2"/>
    <property type="match status" value="1"/>
</dbReference>
<sequence length="196" mass="20729">MPSALSARDAAAFHAEGAFLGLGPVQLSRFSYSPLRSRRTPALIRRGDPEQYQLGLVTRGSAWYAQGGSEAELHAGDMVLWDTSRPYDSGSGLDDGSVEVLVLQIPKARLPLAAPQVDQLVARRMDSTTGIRAVLAQFLGAVVGNGSDCRPHDLGSLGSVAVELAAACLIQQLGAETQPPEAARAHVLLRQVDAFT</sequence>
<evidence type="ECO:0000256" key="1">
    <source>
        <dbReference type="ARBA" id="ARBA00023125"/>
    </source>
</evidence>
<dbReference type="EMBL" id="JBHTGL010000008">
    <property type="protein sequence ID" value="MFD0629509.1"/>
    <property type="molecule type" value="Genomic_DNA"/>
</dbReference>
<evidence type="ECO:0000259" key="2">
    <source>
        <dbReference type="Pfam" id="PF14525"/>
    </source>
</evidence>
<evidence type="ECO:0000313" key="4">
    <source>
        <dbReference type="Proteomes" id="UP001596915"/>
    </source>
</evidence>
<accession>A0ABW2XCE1</accession>
<dbReference type="InterPro" id="IPR035418">
    <property type="entry name" value="AraC-bd_2"/>
</dbReference>
<reference evidence="4" key="1">
    <citation type="journal article" date="2019" name="Int. J. Syst. Evol. Microbiol.">
        <title>The Global Catalogue of Microorganisms (GCM) 10K type strain sequencing project: providing services to taxonomists for standard genome sequencing and annotation.</title>
        <authorList>
            <consortium name="The Broad Institute Genomics Platform"/>
            <consortium name="The Broad Institute Genome Sequencing Center for Infectious Disease"/>
            <person name="Wu L."/>
            <person name="Ma J."/>
        </authorList>
    </citation>
    <scope>NUCLEOTIDE SEQUENCE [LARGE SCALE GENOMIC DNA]</scope>
    <source>
        <strain evidence="4">JCM 12607</strain>
    </source>
</reference>
<protein>
    <recommendedName>
        <fullName evidence="2">Transcription regulator HTH AraC- type ligand binding domain-containing protein</fullName>
    </recommendedName>
</protein>
<keyword evidence="1" id="KW-0238">DNA-binding</keyword>
<gene>
    <name evidence="3" type="ORF">ACFQ2K_49740</name>
</gene>
<organism evidence="3 4">
    <name type="scientific">Streptomyces sanglieri</name>
    <dbReference type="NCBI Taxonomy" id="193460"/>
    <lineage>
        <taxon>Bacteria</taxon>
        <taxon>Bacillati</taxon>
        <taxon>Actinomycetota</taxon>
        <taxon>Actinomycetes</taxon>
        <taxon>Kitasatosporales</taxon>
        <taxon>Streptomycetaceae</taxon>
        <taxon>Streptomyces</taxon>
    </lineage>
</organism>
<keyword evidence="4" id="KW-1185">Reference proteome</keyword>
<dbReference type="SUPFAM" id="SSF51215">
    <property type="entry name" value="Regulatory protein AraC"/>
    <property type="match status" value="1"/>
</dbReference>
<evidence type="ECO:0000313" key="3">
    <source>
        <dbReference type="EMBL" id="MFD0629509.1"/>
    </source>
</evidence>
<proteinExistence type="predicted"/>
<dbReference type="Proteomes" id="UP001596915">
    <property type="component" value="Unassembled WGS sequence"/>
</dbReference>
<feature type="domain" description="Transcription regulator HTH AraC- type ligand binding" evidence="2">
    <location>
        <begin position="3"/>
        <end position="169"/>
    </location>
</feature>